<protein>
    <submittedName>
        <fullName evidence="1">Uncharacterized protein</fullName>
    </submittedName>
</protein>
<evidence type="ECO:0000313" key="2">
    <source>
        <dbReference type="Proteomes" id="UP000016935"/>
    </source>
</evidence>
<name>R0I5F2_EXST2</name>
<sequence>MATPRDPTNNAVRKAELRHSQPCRYGGLRRLANQACVNFSTSSSCNEHMGARRSSSRENGQ</sequence>
<dbReference type="Proteomes" id="UP000016935">
    <property type="component" value="Unassembled WGS sequence"/>
</dbReference>
<dbReference type="RefSeq" id="XP_008031482.1">
    <property type="nucleotide sequence ID" value="XM_008033291.1"/>
</dbReference>
<gene>
    <name evidence="1" type="ORF">SETTUDRAFT_157860</name>
</gene>
<dbReference type="AlphaFoldDB" id="R0I5F2"/>
<accession>R0I5F2</accession>
<evidence type="ECO:0000313" key="1">
    <source>
        <dbReference type="EMBL" id="EOA80885.1"/>
    </source>
</evidence>
<proteinExistence type="predicted"/>
<organism evidence="1 2">
    <name type="scientific">Exserohilum turcicum (strain 28A)</name>
    <name type="common">Northern leaf blight fungus</name>
    <name type="synonym">Setosphaeria turcica</name>
    <dbReference type="NCBI Taxonomy" id="671987"/>
    <lineage>
        <taxon>Eukaryota</taxon>
        <taxon>Fungi</taxon>
        <taxon>Dikarya</taxon>
        <taxon>Ascomycota</taxon>
        <taxon>Pezizomycotina</taxon>
        <taxon>Dothideomycetes</taxon>
        <taxon>Pleosporomycetidae</taxon>
        <taxon>Pleosporales</taxon>
        <taxon>Pleosporineae</taxon>
        <taxon>Pleosporaceae</taxon>
        <taxon>Exserohilum</taxon>
    </lineage>
</organism>
<reference evidence="1 2" key="2">
    <citation type="journal article" date="2013" name="PLoS Genet.">
        <title>Comparative genome structure, secondary metabolite, and effector coding capacity across Cochliobolus pathogens.</title>
        <authorList>
            <person name="Condon B.J."/>
            <person name="Leng Y."/>
            <person name="Wu D."/>
            <person name="Bushley K.E."/>
            <person name="Ohm R.A."/>
            <person name="Otillar R."/>
            <person name="Martin J."/>
            <person name="Schackwitz W."/>
            <person name="Grimwood J."/>
            <person name="MohdZainudin N."/>
            <person name="Xue C."/>
            <person name="Wang R."/>
            <person name="Manning V.A."/>
            <person name="Dhillon B."/>
            <person name="Tu Z.J."/>
            <person name="Steffenson B.J."/>
            <person name="Salamov A."/>
            <person name="Sun H."/>
            <person name="Lowry S."/>
            <person name="LaButti K."/>
            <person name="Han J."/>
            <person name="Copeland A."/>
            <person name="Lindquist E."/>
            <person name="Barry K."/>
            <person name="Schmutz J."/>
            <person name="Baker S.E."/>
            <person name="Ciuffetti L.M."/>
            <person name="Grigoriev I.V."/>
            <person name="Zhong S."/>
            <person name="Turgeon B.G."/>
        </authorList>
    </citation>
    <scope>NUCLEOTIDE SEQUENCE [LARGE SCALE GENOMIC DNA]</scope>
    <source>
        <strain evidence="2">28A</strain>
    </source>
</reference>
<dbReference type="GeneID" id="19397767"/>
<reference evidence="1 2" key="1">
    <citation type="journal article" date="2012" name="PLoS Pathog.">
        <title>Diverse lifestyles and strategies of plant pathogenesis encoded in the genomes of eighteen Dothideomycetes fungi.</title>
        <authorList>
            <person name="Ohm R.A."/>
            <person name="Feau N."/>
            <person name="Henrissat B."/>
            <person name="Schoch C.L."/>
            <person name="Horwitz B.A."/>
            <person name="Barry K.W."/>
            <person name="Condon B.J."/>
            <person name="Copeland A.C."/>
            <person name="Dhillon B."/>
            <person name="Glaser F."/>
            <person name="Hesse C.N."/>
            <person name="Kosti I."/>
            <person name="LaButti K."/>
            <person name="Lindquist E.A."/>
            <person name="Lucas S."/>
            <person name="Salamov A.A."/>
            <person name="Bradshaw R.E."/>
            <person name="Ciuffetti L."/>
            <person name="Hamelin R.C."/>
            <person name="Kema G.H.J."/>
            <person name="Lawrence C."/>
            <person name="Scott J.A."/>
            <person name="Spatafora J.W."/>
            <person name="Turgeon B.G."/>
            <person name="de Wit P.J.G.M."/>
            <person name="Zhong S."/>
            <person name="Goodwin S.B."/>
            <person name="Grigoriev I.V."/>
        </authorList>
    </citation>
    <scope>NUCLEOTIDE SEQUENCE [LARGE SCALE GENOMIC DNA]</scope>
    <source>
        <strain evidence="2">28A</strain>
    </source>
</reference>
<dbReference type="EMBL" id="KB908877">
    <property type="protein sequence ID" value="EOA80885.1"/>
    <property type="molecule type" value="Genomic_DNA"/>
</dbReference>
<keyword evidence="2" id="KW-1185">Reference proteome</keyword>
<dbReference type="HOGENOM" id="CLU_2924181_0_0_1"/>